<evidence type="ECO:0000256" key="4">
    <source>
        <dbReference type="ARBA" id="ARBA00022660"/>
    </source>
</evidence>
<dbReference type="PANTHER" id="PTHR15336">
    <property type="entry name" value="UBIQUINOL-CYTOCHROME C REDUCTASE COMPLEX 7.8 KDA PROTEIN"/>
    <property type="match status" value="1"/>
</dbReference>
<keyword evidence="4" id="KW-0679">Respiratory chain</keyword>
<dbReference type="Gene3D" id="1.10.287.20">
    <property type="entry name" value="Ubiquinol-cytochrome C reductase hinge domain"/>
    <property type="match status" value="1"/>
</dbReference>
<feature type="compositionally biased region" description="Acidic residues" evidence="9">
    <location>
        <begin position="27"/>
        <end position="56"/>
    </location>
</feature>
<dbReference type="InterPro" id="IPR023184">
    <property type="entry name" value="Ubol_cytC_Rdtase_hinge_dom"/>
</dbReference>
<dbReference type="AlphaFoldDB" id="A0A1R1XSA7"/>
<evidence type="ECO:0000256" key="2">
    <source>
        <dbReference type="ARBA" id="ARBA00006498"/>
    </source>
</evidence>
<evidence type="ECO:0000256" key="7">
    <source>
        <dbReference type="ARBA" id="ARBA00023128"/>
    </source>
</evidence>
<evidence type="ECO:0000256" key="3">
    <source>
        <dbReference type="ARBA" id="ARBA00022448"/>
    </source>
</evidence>
<gene>
    <name evidence="11" type="ORF">AYI69_g7378</name>
</gene>
<protein>
    <recommendedName>
        <fullName evidence="10">Ubiquinol-cytochrome C reductase hinge domain-containing protein</fullName>
    </recommendedName>
</protein>
<dbReference type="EMBL" id="LSSM01003555">
    <property type="protein sequence ID" value="OMJ17547.1"/>
    <property type="molecule type" value="Genomic_DNA"/>
</dbReference>
<evidence type="ECO:0000256" key="9">
    <source>
        <dbReference type="SAM" id="MobiDB-lite"/>
    </source>
</evidence>
<keyword evidence="5" id="KW-0999">Mitochondrion inner membrane</keyword>
<comment type="subcellular location">
    <subcellularLocation>
        <location evidence="1">Mitochondrion inner membrane</location>
        <topology evidence="1">Peripheral membrane protein</topology>
        <orientation evidence="1">Intermembrane side</orientation>
    </subcellularLocation>
</comment>
<evidence type="ECO:0000313" key="12">
    <source>
        <dbReference type="Proteomes" id="UP000187429"/>
    </source>
</evidence>
<keyword evidence="6" id="KW-0249">Electron transport</keyword>
<keyword evidence="8" id="KW-0472">Membrane</keyword>
<feature type="region of interest" description="Disordered" evidence="9">
    <location>
        <begin position="27"/>
        <end position="59"/>
    </location>
</feature>
<evidence type="ECO:0000256" key="6">
    <source>
        <dbReference type="ARBA" id="ARBA00022982"/>
    </source>
</evidence>
<comment type="caution">
    <text evidence="11">The sequence shown here is derived from an EMBL/GenBank/DDBJ whole genome shotgun (WGS) entry which is preliminary data.</text>
</comment>
<dbReference type="GO" id="GO:0005743">
    <property type="term" value="C:mitochondrial inner membrane"/>
    <property type="evidence" value="ECO:0007669"/>
    <property type="project" value="UniProtKB-SubCell"/>
</dbReference>
<evidence type="ECO:0000313" key="11">
    <source>
        <dbReference type="EMBL" id="OMJ17547.1"/>
    </source>
</evidence>
<accession>A0A1R1XSA7</accession>
<dbReference type="InterPro" id="IPR036811">
    <property type="entry name" value="Ubol_cytC_Rdtase_hinge_dom_sf"/>
</dbReference>
<keyword evidence="7" id="KW-0496">Mitochondrion</keyword>
<comment type="similarity">
    <text evidence="2">Belongs to the UQCRH/QCR6 family.</text>
</comment>
<evidence type="ECO:0000256" key="1">
    <source>
        <dbReference type="ARBA" id="ARBA00004137"/>
    </source>
</evidence>
<dbReference type="Proteomes" id="UP000187429">
    <property type="component" value="Unassembled WGS sequence"/>
</dbReference>
<evidence type="ECO:0000256" key="8">
    <source>
        <dbReference type="ARBA" id="ARBA00023136"/>
    </source>
</evidence>
<dbReference type="Pfam" id="PF02320">
    <property type="entry name" value="UCR_hinge"/>
    <property type="match status" value="1"/>
</dbReference>
<organism evidence="11 12">
    <name type="scientific">Smittium culicis</name>
    <dbReference type="NCBI Taxonomy" id="133412"/>
    <lineage>
        <taxon>Eukaryota</taxon>
        <taxon>Fungi</taxon>
        <taxon>Fungi incertae sedis</taxon>
        <taxon>Zoopagomycota</taxon>
        <taxon>Kickxellomycotina</taxon>
        <taxon>Harpellomycetes</taxon>
        <taxon>Harpellales</taxon>
        <taxon>Legeriomycetaceae</taxon>
        <taxon>Smittium</taxon>
    </lineage>
</organism>
<sequence>MNFFESLGSITSYLTTSVYAEEEVEATEVEESVEAVSEADEVEAAEEEEEDDEEPEDQKIKISEECEKTAACSALKAKVDSCVQRREGGSTESCAEEFYHFIESVDHCAAGSLFSKLV</sequence>
<dbReference type="OrthoDB" id="405848at2759"/>
<keyword evidence="12" id="KW-1185">Reference proteome</keyword>
<evidence type="ECO:0000259" key="10">
    <source>
        <dbReference type="Pfam" id="PF02320"/>
    </source>
</evidence>
<dbReference type="GO" id="GO:0006122">
    <property type="term" value="P:mitochondrial electron transport, ubiquinol to cytochrome c"/>
    <property type="evidence" value="ECO:0007669"/>
    <property type="project" value="InterPro"/>
</dbReference>
<keyword evidence="3" id="KW-0813">Transport</keyword>
<evidence type="ECO:0000256" key="5">
    <source>
        <dbReference type="ARBA" id="ARBA00022792"/>
    </source>
</evidence>
<proteinExistence type="inferred from homology"/>
<name>A0A1R1XSA7_9FUNG</name>
<reference evidence="12" key="1">
    <citation type="submission" date="2017-01" db="EMBL/GenBank/DDBJ databases">
        <authorList>
            <person name="Wang Y."/>
            <person name="White M."/>
            <person name="Kvist S."/>
            <person name="Moncalvo J.-M."/>
        </authorList>
    </citation>
    <scope>NUCLEOTIDE SEQUENCE [LARGE SCALE GENOMIC DNA]</scope>
    <source>
        <strain evidence="12">ID-206-W2</strain>
    </source>
</reference>
<dbReference type="SUPFAM" id="SSF81531">
    <property type="entry name" value="Non-heme 11 kDa protein of cytochrome bc1 complex (Ubiquinol-cytochrome c reductase)"/>
    <property type="match status" value="1"/>
</dbReference>
<dbReference type="InterPro" id="IPR003422">
    <property type="entry name" value="Cyt_b-c1_6"/>
</dbReference>
<dbReference type="PANTHER" id="PTHR15336:SF0">
    <property type="entry name" value="CYTOCHROME B-C1 COMPLEX SUBUNIT 6, MITOCHONDRIAL"/>
    <property type="match status" value="1"/>
</dbReference>
<feature type="domain" description="Ubiquinol-cytochrome C reductase hinge" evidence="10">
    <location>
        <begin position="57"/>
        <end position="117"/>
    </location>
</feature>